<gene>
    <name evidence="1" type="ORF">DERYTH_LOCUS25116</name>
</gene>
<comment type="caution">
    <text evidence="1">The sequence shown here is derived from an EMBL/GenBank/DDBJ whole genome shotgun (WGS) entry which is preliminary data.</text>
</comment>
<evidence type="ECO:0000313" key="2">
    <source>
        <dbReference type="Proteomes" id="UP000789405"/>
    </source>
</evidence>
<proteinExistence type="predicted"/>
<dbReference type="Gene3D" id="3.40.462.20">
    <property type="match status" value="1"/>
</dbReference>
<feature type="non-terminal residue" evidence="1">
    <location>
        <position position="1"/>
    </location>
</feature>
<dbReference type="Proteomes" id="UP000789405">
    <property type="component" value="Unassembled WGS sequence"/>
</dbReference>
<feature type="non-terminal residue" evidence="1">
    <location>
        <position position="96"/>
    </location>
</feature>
<sequence>LEQEYDMRGRCSAGQKMSASIIIRLALAETNYGAGNAGYGIITSLTFKIHLIQPIVTSINISYYLEQVEVVFMSLSKVSKNLSENITPYLAVMAES</sequence>
<keyword evidence="2" id="KW-1185">Reference proteome</keyword>
<evidence type="ECO:0000313" key="1">
    <source>
        <dbReference type="EMBL" id="CAG8809527.1"/>
    </source>
</evidence>
<dbReference type="InterPro" id="IPR016169">
    <property type="entry name" value="FAD-bd_PCMH_sub2"/>
</dbReference>
<dbReference type="AlphaFoldDB" id="A0A9N9K319"/>
<organism evidence="1 2">
    <name type="scientific">Dentiscutata erythropus</name>
    <dbReference type="NCBI Taxonomy" id="1348616"/>
    <lineage>
        <taxon>Eukaryota</taxon>
        <taxon>Fungi</taxon>
        <taxon>Fungi incertae sedis</taxon>
        <taxon>Mucoromycota</taxon>
        <taxon>Glomeromycotina</taxon>
        <taxon>Glomeromycetes</taxon>
        <taxon>Diversisporales</taxon>
        <taxon>Gigasporaceae</taxon>
        <taxon>Dentiscutata</taxon>
    </lineage>
</organism>
<reference evidence="1" key="1">
    <citation type="submission" date="2021-06" db="EMBL/GenBank/DDBJ databases">
        <authorList>
            <person name="Kallberg Y."/>
            <person name="Tangrot J."/>
            <person name="Rosling A."/>
        </authorList>
    </citation>
    <scope>NUCLEOTIDE SEQUENCE</scope>
    <source>
        <strain evidence="1">MA453B</strain>
    </source>
</reference>
<dbReference type="Gene3D" id="3.30.465.10">
    <property type="match status" value="1"/>
</dbReference>
<dbReference type="EMBL" id="CAJVPY010045204">
    <property type="protein sequence ID" value="CAG8809527.1"/>
    <property type="molecule type" value="Genomic_DNA"/>
</dbReference>
<protein>
    <submittedName>
        <fullName evidence="1">23620_t:CDS:1</fullName>
    </submittedName>
</protein>
<name>A0A9N9K319_9GLOM</name>
<accession>A0A9N9K319</accession>